<dbReference type="Proteomes" id="UP000004508">
    <property type="component" value="Unassembled WGS sequence"/>
</dbReference>
<proteinExistence type="predicted"/>
<dbReference type="InParanoid" id="D6U873"/>
<protein>
    <submittedName>
        <fullName evidence="2">Uncharacterized protein</fullName>
    </submittedName>
</protein>
<gene>
    <name evidence="2" type="ORF">Krac_0631</name>
</gene>
<feature type="transmembrane region" description="Helical" evidence="1">
    <location>
        <begin position="36"/>
        <end position="55"/>
    </location>
</feature>
<organism evidence="2 3">
    <name type="scientific">Ktedonobacter racemifer DSM 44963</name>
    <dbReference type="NCBI Taxonomy" id="485913"/>
    <lineage>
        <taxon>Bacteria</taxon>
        <taxon>Bacillati</taxon>
        <taxon>Chloroflexota</taxon>
        <taxon>Ktedonobacteria</taxon>
        <taxon>Ktedonobacterales</taxon>
        <taxon>Ktedonobacteraceae</taxon>
        <taxon>Ktedonobacter</taxon>
    </lineage>
</organism>
<name>D6U873_KTERA</name>
<evidence type="ECO:0000313" key="3">
    <source>
        <dbReference type="Proteomes" id="UP000004508"/>
    </source>
</evidence>
<keyword evidence="1" id="KW-0812">Transmembrane</keyword>
<keyword evidence="1" id="KW-0472">Membrane</keyword>
<keyword evidence="3" id="KW-1185">Reference proteome</keyword>
<sequence length="106" mass="11788">MLSINGKKRAGRLRLARAFLVLQNQRKPTFLGAVKMFTPLLMAMLANGICILLTLKKTSFSRMLSTLITDSSLPIIPDQCREAHSLAGIPRTRMSPPSLSHHLWCS</sequence>
<evidence type="ECO:0000313" key="2">
    <source>
        <dbReference type="EMBL" id="EFH80084.1"/>
    </source>
</evidence>
<accession>D6U873</accession>
<reference evidence="2 3" key="1">
    <citation type="journal article" date="2011" name="Stand. Genomic Sci.">
        <title>Non-contiguous finished genome sequence and contextual data of the filamentous soil bacterium Ktedonobacter racemifer type strain (SOSP1-21).</title>
        <authorList>
            <person name="Chang Y.J."/>
            <person name="Land M."/>
            <person name="Hauser L."/>
            <person name="Chertkov O."/>
            <person name="Del Rio T.G."/>
            <person name="Nolan M."/>
            <person name="Copeland A."/>
            <person name="Tice H."/>
            <person name="Cheng J.F."/>
            <person name="Lucas S."/>
            <person name="Han C."/>
            <person name="Goodwin L."/>
            <person name="Pitluck S."/>
            <person name="Ivanova N."/>
            <person name="Ovchinikova G."/>
            <person name="Pati A."/>
            <person name="Chen A."/>
            <person name="Palaniappan K."/>
            <person name="Mavromatis K."/>
            <person name="Liolios K."/>
            <person name="Brettin T."/>
            <person name="Fiebig A."/>
            <person name="Rohde M."/>
            <person name="Abt B."/>
            <person name="Goker M."/>
            <person name="Detter J.C."/>
            <person name="Woyke T."/>
            <person name="Bristow J."/>
            <person name="Eisen J.A."/>
            <person name="Markowitz V."/>
            <person name="Hugenholtz P."/>
            <person name="Kyrpides N.C."/>
            <person name="Klenk H.P."/>
            <person name="Lapidus A."/>
        </authorList>
    </citation>
    <scope>NUCLEOTIDE SEQUENCE [LARGE SCALE GENOMIC DNA]</scope>
    <source>
        <strain evidence="3">DSM 44963</strain>
    </source>
</reference>
<evidence type="ECO:0000256" key="1">
    <source>
        <dbReference type="SAM" id="Phobius"/>
    </source>
</evidence>
<dbReference type="AlphaFoldDB" id="D6U873"/>
<comment type="caution">
    <text evidence="2">The sequence shown here is derived from an EMBL/GenBank/DDBJ whole genome shotgun (WGS) entry which is preliminary data.</text>
</comment>
<dbReference type="EMBL" id="ADVG01000005">
    <property type="protein sequence ID" value="EFH80084.1"/>
    <property type="molecule type" value="Genomic_DNA"/>
</dbReference>
<keyword evidence="1" id="KW-1133">Transmembrane helix</keyword>